<evidence type="ECO:0000256" key="2">
    <source>
        <dbReference type="ARBA" id="ARBA00022692"/>
    </source>
</evidence>
<evidence type="ECO:0000313" key="8">
    <source>
        <dbReference type="Proteomes" id="UP000053676"/>
    </source>
</evidence>
<dbReference type="GO" id="GO:0005524">
    <property type="term" value="F:ATP binding"/>
    <property type="evidence" value="ECO:0007669"/>
    <property type="project" value="InterPro"/>
</dbReference>
<dbReference type="Proteomes" id="UP000053676">
    <property type="component" value="Unassembled WGS sequence"/>
</dbReference>
<organism evidence="7 8">
    <name type="scientific">Necator americanus</name>
    <name type="common">Human hookworm</name>
    <dbReference type="NCBI Taxonomy" id="51031"/>
    <lineage>
        <taxon>Eukaryota</taxon>
        <taxon>Metazoa</taxon>
        <taxon>Ecdysozoa</taxon>
        <taxon>Nematoda</taxon>
        <taxon>Chromadorea</taxon>
        <taxon>Rhabditida</taxon>
        <taxon>Rhabditina</taxon>
        <taxon>Rhabditomorpha</taxon>
        <taxon>Strongyloidea</taxon>
        <taxon>Ancylostomatidae</taxon>
        <taxon>Bunostominae</taxon>
        <taxon>Necator</taxon>
    </lineage>
</organism>
<keyword evidence="4 5" id="KW-0472">Membrane</keyword>
<dbReference type="PROSITE" id="PS50929">
    <property type="entry name" value="ABC_TM1F"/>
    <property type="match status" value="1"/>
</dbReference>
<protein>
    <recommendedName>
        <fullName evidence="6">ABC transmembrane type-1 domain-containing protein</fullName>
    </recommendedName>
</protein>
<keyword evidence="8" id="KW-1185">Reference proteome</keyword>
<evidence type="ECO:0000256" key="1">
    <source>
        <dbReference type="ARBA" id="ARBA00004141"/>
    </source>
</evidence>
<dbReference type="InterPro" id="IPR039421">
    <property type="entry name" value="Type_1_exporter"/>
</dbReference>
<dbReference type="PANTHER" id="PTHR24221">
    <property type="entry name" value="ATP-BINDING CASSETTE SUB-FAMILY B"/>
    <property type="match status" value="1"/>
</dbReference>
<comment type="subcellular location">
    <subcellularLocation>
        <location evidence="1">Membrane</location>
        <topology evidence="1">Multi-pass membrane protein</topology>
    </subcellularLocation>
</comment>
<gene>
    <name evidence="7" type="ORF">NECAME_00387</name>
</gene>
<dbReference type="AlphaFoldDB" id="W2TAX9"/>
<keyword evidence="3 5" id="KW-1133">Transmembrane helix</keyword>
<evidence type="ECO:0000256" key="4">
    <source>
        <dbReference type="ARBA" id="ARBA00023136"/>
    </source>
</evidence>
<name>W2TAX9_NECAM</name>
<feature type="transmembrane region" description="Helical" evidence="5">
    <location>
        <begin position="196"/>
        <end position="213"/>
    </location>
</feature>
<dbReference type="GO" id="GO:0140359">
    <property type="term" value="F:ABC-type transporter activity"/>
    <property type="evidence" value="ECO:0007669"/>
    <property type="project" value="InterPro"/>
</dbReference>
<feature type="transmembrane region" description="Helical" evidence="5">
    <location>
        <begin position="87"/>
        <end position="107"/>
    </location>
</feature>
<keyword evidence="2 5" id="KW-0812">Transmembrane</keyword>
<evidence type="ECO:0000256" key="5">
    <source>
        <dbReference type="SAM" id="Phobius"/>
    </source>
</evidence>
<evidence type="ECO:0000256" key="3">
    <source>
        <dbReference type="ARBA" id="ARBA00022989"/>
    </source>
</evidence>
<dbReference type="GO" id="GO:0016020">
    <property type="term" value="C:membrane"/>
    <property type="evidence" value="ECO:0007669"/>
    <property type="project" value="UniProtKB-SubCell"/>
</dbReference>
<evidence type="ECO:0000313" key="7">
    <source>
        <dbReference type="EMBL" id="ETN79013.1"/>
    </source>
</evidence>
<dbReference type="SUPFAM" id="SSF90123">
    <property type="entry name" value="ABC transporter transmembrane region"/>
    <property type="match status" value="1"/>
</dbReference>
<feature type="domain" description="ABC transmembrane type-1" evidence="6">
    <location>
        <begin position="51"/>
        <end position="214"/>
    </location>
</feature>
<feature type="transmembrane region" description="Helical" evidence="5">
    <location>
        <begin position="170"/>
        <end position="190"/>
    </location>
</feature>
<dbReference type="Gene3D" id="1.20.1560.10">
    <property type="entry name" value="ABC transporter type 1, transmembrane domain"/>
    <property type="match status" value="1"/>
</dbReference>
<dbReference type="EMBL" id="KI659683">
    <property type="protein sequence ID" value="ETN79013.1"/>
    <property type="molecule type" value="Genomic_DNA"/>
</dbReference>
<proteinExistence type="predicted"/>
<dbReference type="Pfam" id="PF00664">
    <property type="entry name" value="ABC_membrane"/>
    <property type="match status" value="1"/>
</dbReference>
<accession>W2TAX9</accession>
<dbReference type="KEGG" id="nai:NECAME_00387"/>
<dbReference type="OrthoDB" id="5850198at2759"/>
<sequence>MVRQDVRTSGVVRRSVTSLAVQQIETTGQNEQGAGILRVYCTCLRSRVVFWIALVAGILRGMEMPLSSFFVGFMFRALNQTKDTYVPTMWVAVAVFIGLGVYSWIFLSTSVSFGGWTGEVVTSEMCVGVLKSLLSQDAEFFDRPKRSNAACVAELVSKAQDVQACLDYRFMLMLNNLVALIACIILSLVACWPSGVANTIMIVLVTAGLWVAAKTVSMNLIRKSELDKTTEKRNVFMYEERYDIQYLLETREREVECPQLEQILTTMATDFEEEGLAKRNPLLMKQIE</sequence>
<dbReference type="InterPro" id="IPR036640">
    <property type="entry name" value="ABC1_TM_sf"/>
</dbReference>
<evidence type="ECO:0000259" key="6">
    <source>
        <dbReference type="PROSITE" id="PS50929"/>
    </source>
</evidence>
<feature type="transmembrane region" description="Helical" evidence="5">
    <location>
        <begin position="48"/>
        <end position="75"/>
    </location>
</feature>
<reference evidence="8" key="1">
    <citation type="journal article" date="2014" name="Nat. Genet.">
        <title>Genome of the human hookworm Necator americanus.</title>
        <authorList>
            <person name="Tang Y.T."/>
            <person name="Gao X."/>
            <person name="Rosa B.A."/>
            <person name="Abubucker S."/>
            <person name="Hallsworth-Pepin K."/>
            <person name="Martin J."/>
            <person name="Tyagi R."/>
            <person name="Heizer E."/>
            <person name="Zhang X."/>
            <person name="Bhonagiri-Palsikar V."/>
            <person name="Minx P."/>
            <person name="Warren W.C."/>
            <person name="Wang Q."/>
            <person name="Zhan B."/>
            <person name="Hotez P.J."/>
            <person name="Sternberg P.W."/>
            <person name="Dougall A."/>
            <person name="Gaze S.T."/>
            <person name="Mulvenna J."/>
            <person name="Sotillo J."/>
            <person name="Ranganathan S."/>
            <person name="Rabelo E.M."/>
            <person name="Wilson R.K."/>
            <person name="Felgner P.L."/>
            <person name="Bethony J."/>
            <person name="Hawdon J.M."/>
            <person name="Gasser R.B."/>
            <person name="Loukas A."/>
            <person name="Mitreva M."/>
        </authorList>
    </citation>
    <scope>NUCLEOTIDE SEQUENCE [LARGE SCALE GENOMIC DNA]</scope>
</reference>
<dbReference type="InterPro" id="IPR011527">
    <property type="entry name" value="ABC1_TM_dom"/>
</dbReference>
<dbReference type="PANTHER" id="PTHR24221:SF503">
    <property type="entry name" value="MITOCHONDRIAL POTASSIUM CHANNEL ATP-BINDING SUBUNIT"/>
    <property type="match status" value="1"/>
</dbReference>